<dbReference type="EMBL" id="JAWWNJ010000013">
    <property type="protein sequence ID" value="KAK7042548.1"/>
    <property type="molecule type" value="Genomic_DNA"/>
</dbReference>
<organism evidence="2 3">
    <name type="scientific">Favolaschia claudopus</name>
    <dbReference type="NCBI Taxonomy" id="2862362"/>
    <lineage>
        <taxon>Eukaryota</taxon>
        <taxon>Fungi</taxon>
        <taxon>Dikarya</taxon>
        <taxon>Basidiomycota</taxon>
        <taxon>Agaricomycotina</taxon>
        <taxon>Agaricomycetes</taxon>
        <taxon>Agaricomycetidae</taxon>
        <taxon>Agaricales</taxon>
        <taxon>Marasmiineae</taxon>
        <taxon>Mycenaceae</taxon>
        <taxon>Favolaschia</taxon>
    </lineage>
</organism>
<comment type="caution">
    <text evidence="2">The sequence shown here is derived from an EMBL/GenBank/DDBJ whole genome shotgun (WGS) entry which is preliminary data.</text>
</comment>
<feature type="region of interest" description="Disordered" evidence="1">
    <location>
        <begin position="1"/>
        <end position="39"/>
    </location>
</feature>
<dbReference type="Proteomes" id="UP001362999">
    <property type="component" value="Unassembled WGS sequence"/>
</dbReference>
<evidence type="ECO:0000256" key="1">
    <source>
        <dbReference type="SAM" id="MobiDB-lite"/>
    </source>
</evidence>
<dbReference type="AlphaFoldDB" id="A0AAW0CTY9"/>
<name>A0AAW0CTY9_9AGAR</name>
<sequence>MSSLSRPQSIPPPETHIDAELDCNEELPPVPPQPFRDDEADAVSPLLRHYAPGWVSLSGRTIREELFRLSQQFFDSIKTLRLMSTVVQDKSIAPYLCIDLPLTPNIDSSCYPTHVFAVSPQPAAEGANTADAPVPIVAIHGIVLAAHCTKLNLPPPPHSTDRQILNLVTCRFDVASIRAWILLRSYMYGGSIKTFLSMLLPLPQVFVDDFSPNYASPGHERPKLSAVSGSEVLIRILARHVVDNTAGGYPKLLAHMEYVLEVWRMICDLGMYDTLLWMALRLAWQIARNALLIKRRA</sequence>
<evidence type="ECO:0000313" key="3">
    <source>
        <dbReference type="Proteomes" id="UP001362999"/>
    </source>
</evidence>
<reference evidence="2 3" key="1">
    <citation type="journal article" date="2024" name="J Genomics">
        <title>Draft genome sequencing and assembly of Favolaschia claudopus CIRM-BRFM 2984 isolated from oak limbs.</title>
        <authorList>
            <person name="Navarro D."/>
            <person name="Drula E."/>
            <person name="Chaduli D."/>
            <person name="Cazenave R."/>
            <person name="Ahrendt S."/>
            <person name="Wang J."/>
            <person name="Lipzen A."/>
            <person name="Daum C."/>
            <person name="Barry K."/>
            <person name="Grigoriev I.V."/>
            <person name="Favel A."/>
            <person name="Rosso M.N."/>
            <person name="Martin F."/>
        </authorList>
    </citation>
    <scope>NUCLEOTIDE SEQUENCE [LARGE SCALE GENOMIC DNA]</scope>
    <source>
        <strain evidence="2 3">CIRM-BRFM 2984</strain>
    </source>
</reference>
<evidence type="ECO:0000313" key="2">
    <source>
        <dbReference type="EMBL" id="KAK7042548.1"/>
    </source>
</evidence>
<accession>A0AAW0CTY9</accession>
<proteinExistence type="predicted"/>
<keyword evidence="3" id="KW-1185">Reference proteome</keyword>
<gene>
    <name evidence="2" type="ORF">R3P38DRAFT_2611806</name>
</gene>
<protein>
    <submittedName>
        <fullName evidence="2">Uncharacterized protein</fullName>
    </submittedName>
</protein>